<dbReference type="InterPro" id="IPR024909">
    <property type="entry name" value="Cys-tRNA/MSH_ligase"/>
</dbReference>
<dbReference type="GO" id="GO:0005524">
    <property type="term" value="F:ATP binding"/>
    <property type="evidence" value="ECO:0007669"/>
    <property type="project" value="UniProtKB-KW"/>
</dbReference>
<dbReference type="PANTHER" id="PTHR10890:SF25">
    <property type="entry name" value="CYSTEINE--TRNA LIGASE, CHLOROPLASTIC_MITOCHONDRIAL"/>
    <property type="match status" value="1"/>
</dbReference>
<keyword evidence="10" id="KW-0030">Aminoacyl-tRNA synthetase</keyword>
<dbReference type="Pfam" id="PF09190">
    <property type="entry name" value="DALR_2"/>
    <property type="match status" value="1"/>
</dbReference>
<feature type="domain" description="Cysteinyl-tRNA synthetase class Ia DALR" evidence="12">
    <location>
        <begin position="437"/>
        <end position="506"/>
    </location>
</feature>
<dbReference type="Pfam" id="PF23493">
    <property type="entry name" value="CysS_C"/>
    <property type="match status" value="1"/>
</dbReference>
<gene>
    <name evidence="13" type="ORF">HKI87_14g78330</name>
</gene>
<dbReference type="FunFam" id="3.40.50.620:FF:000009">
    <property type="entry name" value="Cysteine--tRNA ligase"/>
    <property type="match status" value="1"/>
</dbReference>
<keyword evidence="8" id="KW-0067">ATP-binding</keyword>
<dbReference type="EC" id="6.1.1.16" evidence="3"/>
<dbReference type="GO" id="GO:0046872">
    <property type="term" value="F:metal ion binding"/>
    <property type="evidence" value="ECO:0007669"/>
    <property type="project" value="UniProtKB-KW"/>
</dbReference>
<dbReference type="NCBIfam" id="TIGR00435">
    <property type="entry name" value="cysS"/>
    <property type="match status" value="1"/>
</dbReference>
<sequence length="573" mass="63908">MKLLLPVRSYAVSSVRSAVSCRVVARVPSVITKSASRWHPTPLGAPSITPSRLGPLFAQLSSASSSEQAETGARLEGEVVTLYNTKARKKEVFEAKNPNTKEVNMYVCGVTVYDYSHIGHARVYTVFDVLFRMLKWRGFDVTYCRNFTDVDDKIIKRANEVGEECSDVTERFIAEFHEDMRTLGNLSPTMEPRATEHIGDMIEQIGKIIDNGHAYAVDGDVYFSVPSLDGYGSLSGRKMEDNRAGERVEVDSRKRDPADFALWKAKKEGEPFWESPWGQGRPGWHIECSAMIHKLLGEEIDIHGGGLDLTFPHHENELAQSMASCDQCSDQFSRFWVHNGFVNVNTEKMSKSLGNFFTIREILERYHPLALRFFLLNTHYRSSINFSDQLLDEASARAYYLYQTLSDCESLVKELGAPPAPSSGLGLTETSEKVLRECTAALCDDLGTQQALSALSPALKAVNELVHTKKGRKNPRRLEELLGLRAAITEVLGVLGLSCEDYGEVLDGMKQRALRRCGRTAEDVEGAIEARQEARKAKDFAESDRVRDELAADGIALLDTPQGTVWRPVSIQE</sequence>
<name>A0AAX4PKB2_9CHLO</name>
<organism evidence="13 14">
    <name type="scientific">Chloropicon roscoffensis</name>
    <dbReference type="NCBI Taxonomy" id="1461544"/>
    <lineage>
        <taxon>Eukaryota</taxon>
        <taxon>Viridiplantae</taxon>
        <taxon>Chlorophyta</taxon>
        <taxon>Chloropicophyceae</taxon>
        <taxon>Chloropicales</taxon>
        <taxon>Chloropicaceae</taxon>
        <taxon>Chloropicon</taxon>
    </lineage>
</organism>
<evidence type="ECO:0000256" key="10">
    <source>
        <dbReference type="ARBA" id="ARBA00023146"/>
    </source>
</evidence>
<keyword evidence="14" id="KW-1185">Reference proteome</keyword>
<evidence type="ECO:0000259" key="12">
    <source>
        <dbReference type="SMART" id="SM00840"/>
    </source>
</evidence>
<keyword evidence="4 13" id="KW-0436">Ligase</keyword>
<dbReference type="Pfam" id="PF01406">
    <property type="entry name" value="tRNA-synt_1e"/>
    <property type="match status" value="1"/>
</dbReference>
<evidence type="ECO:0000256" key="7">
    <source>
        <dbReference type="ARBA" id="ARBA00022833"/>
    </source>
</evidence>
<dbReference type="HAMAP" id="MF_00041">
    <property type="entry name" value="Cys_tRNA_synth"/>
    <property type="match status" value="1"/>
</dbReference>
<dbReference type="InterPro" id="IPR015803">
    <property type="entry name" value="Cys-tRNA-ligase"/>
</dbReference>
<keyword evidence="5" id="KW-0479">Metal-binding</keyword>
<dbReference type="InterPro" id="IPR032678">
    <property type="entry name" value="tRNA-synt_1_cat_dom"/>
</dbReference>
<protein>
    <recommendedName>
        <fullName evidence="3">cysteine--tRNA ligase</fullName>
        <ecNumber evidence="3">6.1.1.16</ecNumber>
    </recommendedName>
    <alternativeName>
        <fullName evidence="11">Cysteinyl-tRNA synthetase</fullName>
    </alternativeName>
</protein>
<reference evidence="13 14" key="1">
    <citation type="submission" date="2024-03" db="EMBL/GenBank/DDBJ databases">
        <title>Complete genome sequence of the green alga Chloropicon roscoffensis RCC1871.</title>
        <authorList>
            <person name="Lemieux C."/>
            <person name="Pombert J.-F."/>
            <person name="Otis C."/>
            <person name="Turmel M."/>
        </authorList>
    </citation>
    <scope>NUCLEOTIDE SEQUENCE [LARGE SCALE GENOMIC DNA]</scope>
    <source>
        <strain evidence="13 14">RCC1871</strain>
    </source>
</reference>
<dbReference type="SUPFAM" id="SSF47323">
    <property type="entry name" value="Anticodon-binding domain of a subclass of class I aminoacyl-tRNA synthetases"/>
    <property type="match status" value="1"/>
</dbReference>
<comment type="similarity">
    <text evidence="2">Belongs to the class-I aminoacyl-tRNA synthetase family.</text>
</comment>
<evidence type="ECO:0000256" key="8">
    <source>
        <dbReference type="ARBA" id="ARBA00022840"/>
    </source>
</evidence>
<dbReference type="Gene3D" id="1.20.120.1910">
    <property type="entry name" value="Cysteine-tRNA ligase, C-terminal anti-codon recognition domain"/>
    <property type="match status" value="1"/>
</dbReference>
<evidence type="ECO:0000256" key="11">
    <source>
        <dbReference type="ARBA" id="ARBA00031499"/>
    </source>
</evidence>
<evidence type="ECO:0000256" key="4">
    <source>
        <dbReference type="ARBA" id="ARBA00022598"/>
    </source>
</evidence>
<dbReference type="SUPFAM" id="SSF52374">
    <property type="entry name" value="Nucleotidylyl transferase"/>
    <property type="match status" value="1"/>
</dbReference>
<dbReference type="InterPro" id="IPR015273">
    <property type="entry name" value="Cys-tRNA-synt_Ia_DALR"/>
</dbReference>
<dbReference type="Gene3D" id="3.40.50.620">
    <property type="entry name" value="HUPs"/>
    <property type="match status" value="1"/>
</dbReference>
<evidence type="ECO:0000256" key="1">
    <source>
        <dbReference type="ARBA" id="ARBA00001947"/>
    </source>
</evidence>
<evidence type="ECO:0000256" key="5">
    <source>
        <dbReference type="ARBA" id="ARBA00022723"/>
    </source>
</evidence>
<evidence type="ECO:0000256" key="3">
    <source>
        <dbReference type="ARBA" id="ARBA00012832"/>
    </source>
</evidence>
<dbReference type="GO" id="GO:0006423">
    <property type="term" value="P:cysteinyl-tRNA aminoacylation"/>
    <property type="evidence" value="ECO:0007669"/>
    <property type="project" value="InterPro"/>
</dbReference>
<evidence type="ECO:0000256" key="6">
    <source>
        <dbReference type="ARBA" id="ARBA00022741"/>
    </source>
</evidence>
<dbReference type="CDD" id="cd00672">
    <property type="entry name" value="CysRS_core"/>
    <property type="match status" value="1"/>
</dbReference>
<keyword evidence="9" id="KW-0648">Protein biosynthesis</keyword>
<evidence type="ECO:0000256" key="9">
    <source>
        <dbReference type="ARBA" id="ARBA00022917"/>
    </source>
</evidence>
<comment type="cofactor">
    <cofactor evidence="1">
        <name>Zn(2+)</name>
        <dbReference type="ChEBI" id="CHEBI:29105"/>
    </cofactor>
</comment>
<dbReference type="AlphaFoldDB" id="A0AAX4PKB2"/>
<dbReference type="EMBL" id="CP151514">
    <property type="protein sequence ID" value="WZN66268.1"/>
    <property type="molecule type" value="Genomic_DNA"/>
</dbReference>
<dbReference type="InterPro" id="IPR056411">
    <property type="entry name" value="CysS_C"/>
</dbReference>
<dbReference type="GO" id="GO:0004817">
    <property type="term" value="F:cysteine-tRNA ligase activity"/>
    <property type="evidence" value="ECO:0007669"/>
    <property type="project" value="UniProtKB-EC"/>
</dbReference>
<dbReference type="InterPro" id="IPR009080">
    <property type="entry name" value="tRNAsynth_Ia_anticodon-bd"/>
</dbReference>
<dbReference type="Proteomes" id="UP001472866">
    <property type="component" value="Chromosome 14"/>
</dbReference>
<evidence type="ECO:0000256" key="2">
    <source>
        <dbReference type="ARBA" id="ARBA00005594"/>
    </source>
</evidence>
<proteinExistence type="inferred from homology"/>
<dbReference type="SMART" id="SM00840">
    <property type="entry name" value="DALR_2"/>
    <property type="match status" value="1"/>
</dbReference>
<dbReference type="GO" id="GO:0005737">
    <property type="term" value="C:cytoplasm"/>
    <property type="evidence" value="ECO:0007669"/>
    <property type="project" value="InterPro"/>
</dbReference>
<evidence type="ECO:0000313" key="13">
    <source>
        <dbReference type="EMBL" id="WZN66268.1"/>
    </source>
</evidence>
<dbReference type="PRINTS" id="PR00983">
    <property type="entry name" value="TRNASYNTHCYS"/>
</dbReference>
<dbReference type="InterPro" id="IPR014729">
    <property type="entry name" value="Rossmann-like_a/b/a_fold"/>
</dbReference>
<accession>A0AAX4PKB2</accession>
<keyword evidence="7" id="KW-0862">Zinc</keyword>
<keyword evidence="6" id="KW-0547">Nucleotide-binding</keyword>
<dbReference type="PANTHER" id="PTHR10890">
    <property type="entry name" value="CYSTEINYL-TRNA SYNTHETASE"/>
    <property type="match status" value="1"/>
</dbReference>
<evidence type="ECO:0000313" key="14">
    <source>
        <dbReference type="Proteomes" id="UP001472866"/>
    </source>
</evidence>